<evidence type="ECO:0000256" key="1">
    <source>
        <dbReference type="ARBA" id="ARBA00004123"/>
    </source>
</evidence>
<reference evidence="5 6" key="1">
    <citation type="submission" date="2019-01" db="EMBL/GenBank/DDBJ databases">
        <title>Sequencing of cultivated peanut Arachis hypogaea provides insights into genome evolution and oil improvement.</title>
        <authorList>
            <person name="Chen X."/>
        </authorList>
    </citation>
    <scope>NUCLEOTIDE SEQUENCE [LARGE SCALE GENOMIC DNA]</scope>
    <source>
        <strain evidence="6">cv. Fuhuasheng</strain>
        <tissue evidence="5">Leaves</tissue>
    </source>
</reference>
<dbReference type="GO" id="GO:0010112">
    <property type="term" value="P:regulation of systemic acquired resistance"/>
    <property type="evidence" value="ECO:0007669"/>
    <property type="project" value="InterPro"/>
</dbReference>
<gene>
    <name evidence="5" type="ORF">Ahy_B06g080905</name>
</gene>
<dbReference type="Proteomes" id="UP000289738">
    <property type="component" value="Chromosome B06"/>
</dbReference>
<dbReference type="Pfam" id="PF15699">
    <property type="entry name" value="NPR1_interact"/>
    <property type="match status" value="1"/>
</dbReference>
<dbReference type="PANTHER" id="PTHR33669:SF26">
    <property type="entry name" value="PROTEIN NIM1-INTERACTING 3"/>
    <property type="match status" value="1"/>
</dbReference>
<dbReference type="EMBL" id="SDMP01000016">
    <property type="protein sequence ID" value="RYR02069.1"/>
    <property type="molecule type" value="Genomic_DNA"/>
</dbReference>
<evidence type="ECO:0000256" key="3">
    <source>
        <dbReference type="ARBA" id="ARBA00023242"/>
    </source>
</evidence>
<comment type="subcellular location">
    <subcellularLocation>
        <location evidence="1">Nucleus</location>
    </subcellularLocation>
</comment>
<comment type="caution">
    <text evidence="5">The sequence shown here is derived from an EMBL/GenBank/DDBJ whole genome shotgun (WGS) entry which is preliminary data.</text>
</comment>
<accession>A0A444YJL9</accession>
<name>A0A444YJL9_ARAHY</name>
<feature type="compositionally biased region" description="Acidic residues" evidence="4">
    <location>
        <begin position="15"/>
        <end position="24"/>
    </location>
</feature>
<keyword evidence="3" id="KW-0539">Nucleus</keyword>
<protein>
    <submittedName>
        <fullName evidence="5">Uncharacterized protein</fullName>
    </submittedName>
</protein>
<dbReference type="InterPro" id="IPR031425">
    <property type="entry name" value="NPR1/NH1-interacting"/>
</dbReference>
<keyword evidence="6" id="KW-1185">Reference proteome</keyword>
<evidence type="ECO:0000256" key="2">
    <source>
        <dbReference type="ARBA" id="ARBA00009937"/>
    </source>
</evidence>
<dbReference type="PANTHER" id="PTHR33669">
    <property type="entry name" value="PROTEIN NEGATIVE REGULATOR OF RESISTANCE"/>
    <property type="match status" value="1"/>
</dbReference>
<dbReference type="AlphaFoldDB" id="A0A444YJL9"/>
<comment type="similarity">
    <text evidence="2">Belongs to the NPR1-interactor family.</text>
</comment>
<evidence type="ECO:0000256" key="4">
    <source>
        <dbReference type="SAM" id="MobiDB-lite"/>
    </source>
</evidence>
<sequence length="137" mass="16020">MRMEGERRKRKLESSEEEEKEENEEQKMETFFALVKSTKEARDLLFNKDKTDNKVDEDEEALKKGKATWIPMFQPEDFIDYGELGRRSPSEKEKEEVVVMEKQHLQEAAAATLEAPIPEINEQKEKTSDLLDLNLSL</sequence>
<organism evidence="5 6">
    <name type="scientific">Arachis hypogaea</name>
    <name type="common">Peanut</name>
    <dbReference type="NCBI Taxonomy" id="3818"/>
    <lineage>
        <taxon>Eukaryota</taxon>
        <taxon>Viridiplantae</taxon>
        <taxon>Streptophyta</taxon>
        <taxon>Embryophyta</taxon>
        <taxon>Tracheophyta</taxon>
        <taxon>Spermatophyta</taxon>
        <taxon>Magnoliopsida</taxon>
        <taxon>eudicotyledons</taxon>
        <taxon>Gunneridae</taxon>
        <taxon>Pentapetalae</taxon>
        <taxon>rosids</taxon>
        <taxon>fabids</taxon>
        <taxon>Fabales</taxon>
        <taxon>Fabaceae</taxon>
        <taxon>Papilionoideae</taxon>
        <taxon>50 kb inversion clade</taxon>
        <taxon>dalbergioids sensu lato</taxon>
        <taxon>Dalbergieae</taxon>
        <taxon>Pterocarpus clade</taxon>
        <taxon>Arachis</taxon>
    </lineage>
</organism>
<evidence type="ECO:0000313" key="6">
    <source>
        <dbReference type="Proteomes" id="UP000289738"/>
    </source>
</evidence>
<feature type="region of interest" description="Disordered" evidence="4">
    <location>
        <begin position="1"/>
        <end position="27"/>
    </location>
</feature>
<dbReference type="GO" id="GO:0005634">
    <property type="term" value="C:nucleus"/>
    <property type="evidence" value="ECO:0007669"/>
    <property type="project" value="UniProtKB-SubCell"/>
</dbReference>
<proteinExistence type="inferred from homology"/>
<evidence type="ECO:0000313" key="5">
    <source>
        <dbReference type="EMBL" id="RYR02069.1"/>
    </source>
</evidence>